<evidence type="ECO:0000256" key="6">
    <source>
        <dbReference type="ARBA" id="ARBA00022771"/>
    </source>
</evidence>
<protein>
    <recommendedName>
        <fullName evidence="2">RBR-type E3 ubiquitin transferase</fullName>
        <ecNumber evidence="2">2.3.2.31</ecNumber>
    </recommendedName>
</protein>
<name>A0A9P5P9S6_9AGAR</name>
<keyword evidence="5" id="KW-0677">Repeat</keyword>
<evidence type="ECO:0000256" key="8">
    <source>
        <dbReference type="ARBA" id="ARBA00022833"/>
    </source>
</evidence>
<dbReference type="Pfam" id="PF01485">
    <property type="entry name" value="IBR"/>
    <property type="match status" value="1"/>
</dbReference>
<dbReference type="InterPro" id="IPR031127">
    <property type="entry name" value="E3_UB_ligase_RBR"/>
</dbReference>
<dbReference type="GO" id="GO:0061630">
    <property type="term" value="F:ubiquitin protein ligase activity"/>
    <property type="evidence" value="ECO:0007669"/>
    <property type="project" value="UniProtKB-EC"/>
</dbReference>
<evidence type="ECO:0000256" key="3">
    <source>
        <dbReference type="ARBA" id="ARBA00022679"/>
    </source>
</evidence>
<comment type="catalytic activity">
    <reaction evidence="1">
        <text>[E2 ubiquitin-conjugating enzyme]-S-ubiquitinyl-L-cysteine + [acceptor protein]-L-lysine = [E2 ubiquitin-conjugating enzyme]-L-cysteine + [acceptor protein]-N(6)-ubiquitinyl-L-lysine.</text>
        <dbReference type="EC" id="2.3.2.31"/>
    </reaction>
</comment>
<evidence type="ECO:0000313" key="10">
    <source>
        <dbReference type="EMBL" id="KAF9059396.1"/>
    </source>
</evidence>
<sequence>MILISCDIQHMLPPRCCRRIITLSTGQSLMEALDDLNPALGAHWRAKAAELEVPPSDRLYCPDPCCAAFLGSSTVSQFHQCPSCSERVCLICKERHVGIVKCPSQLSLEKELIEITFRKLSRKKMWRSCPGCGVVVERVNGCRHILCNCRSEFCYGCGSKWKECHGMCRGR</sequence>
<dbReference type="EC" id="2.3.2.31" evidence="2"/>
<dbReference type="EMBL" id="JADNRY010000304">
    <property type="protein sequence ID" value="KAF9059396.1"/>
    <property type="molecule type" value="Genomic_DNA"/>
</dbReference>
<evidence type="ECO:0000256" key="7">
    <source>
        <dbReference type="ARBA" id="ARBA00022786"/>
    </source>
</evidence>
<evidence type="ECO:0000256" key="1">
    <source>
        <dbReference type="ARBA" id="ARBA00001798"/>
    </source>
</evidence>
<dbReference type="InterPro" id="IPR044066">
    <property type="entry name" value="TRIAD_supradom"/>
</dbReference>
<evidence type="ECO:0000256" key="4">
    <source>
        <dbReference type="ARBA" id="ARBA00022723"/>
    </source>
</evidence>
<keyword evidence="4" id="KW-0479">Metal-binding</keyword>
<dbReference type="GO" id="GO:0016567">
    <property type="term" value="P:protein ubiquitination"/>
    <property type="evidence" value="ECO:0007669"/>
    <property type="project" value="InterPro"/>
</dbReference>
<keyword evidence="11" id="KW-1185">Reference proteome</keyword>
<evidence type="ECO:0000256" key="5">
    <source>
        <dbReference type="ARBA" id="ARBA00022737"/>
    </source>
</evidence>
<feature type="domain" description="RING-type" evidence="9">
    <location>
        <begin position="1"/>
        <end position="171"/>
    </location>
</feature>
<accession>A0A9P5P9S6</accession>
<comment type="caution">
    <text evidence="10">The sequence shown here is derived from an EMBL/GenBank/DDBJ whole genome shotgun (WGS) entry which is preliminary data.</text>
</comment>
<dbReference type="Proteomes" id="UP000772434">
    <property type="component" value="Unassembled WGS sequence"/>
</dbReference>
<dbReference type="SUPFAM" id="SSF57850">
    <property type="entry name" value="RING/U-box"/>
    <property type="match status" value="1"/>
</dbReference>
<keyword evidence="8" id="KW-0862">Zinc</keyword>
<evidence type="ECO:0000256" key="2">
    <source>
        <dbReference type="ARBA" id="ARBA00012251"/>
    </source>
</evidence>
<dbReference type="CDD" id="cd22584">
    <property type="entry name" value="Rcat_RBR_unk"/>
    <property type="match status" value="1"/>
</dbReference>
<evidence type="ECO:0000259" key="9">
    <source>
        <dbReference type="PROSITE" id="PS51873"/>
    </source>
</evidence>
<dbReference type="InterPro" id="IPR002867">
    <property type="entry name" value="IBR_dom"/>
</dbReference>
<dbReference type="OrthoDB" id="9977870at2759"/>
<organism evidence="10 11">
    <name type="scientific">Rhodocollybia butyracea</name>
    <dbReference type="NCBI Taxonomy" id="206335"/>
    <lineage>
        <taxon>Eukaryota</taxon>
        <taxon>Fungi</taxon>
        <taxon>Dikarya</taxon>
        <taxon>Basidiomycota</taxon>
        <taxon>Agaricomycotina</taxon>
        <taxon>Agaricomycetes</taxon>
        <taxon>Agaricomycetidae</taxon>
        <taxon>Agaricales</taxon>
        <taxon>Marasmiineae</taxon>
        <taxon>Omphalotaceae</taxon>
        <taxon>Rhodocollybia</taxon>
    </lineage>
</organism>
<dbReference type="GO" id="GO:0008270">
    <property type="term" value="F:zinc ion binding"/>
    <property type="evidence" value="ECO:0007669"/>
    <property type="project" value="UniProtKB-KW"/>
</dbReference>
<proteinExistence type="predicted"/>
<reference evidence="10" key="1">
    <citation type="submission" date="2020-11" db="EMBL/GenBank/DDBJ databases">
        <authorList>
            <consortium name="DOE Joint Genome Institute"/>
            <person name="Ahrendt S."/>
            <person name="Riley R."/>
            <person name="Andreopoulos W."/>
            <person name="Labutti K."/>
            <person name="Pangilinan J."/>
            <person name="Ruiz-Duenas F.J."/>
            <person name="Barrasa J.M."/>
            <person name="Sanchez-Garcia M."/>
            <person name="Camarero S."/>
            <person name="Miyauchi S."/>
            <person name="Serrano A."/>
            <person name="Linde D."/>
            <person name="Babiker R."/>
            <person name="Drula E."/>
            <person name="Ayuso-Fernandez I."/>
            <person name="Pacheco R."/>
            <person name="Padilla G."/>
            <person name="Ferreira P."/>
            <person name="Barriuso J."/>
            <person name="Kellner H."/>
            <person name="Castanera R."/>
            <person name="Alfaro M."/>
            <person name="Ramirez L."/>
            <person name="Pisabarro A.G."/>
            <person name="Kuo A."/>
            <person name="Tritt A."/>
            <person name="Lipzen A."/>
            <person name="He G."/>
            <person name="Yan M."/>
            <person name="Ng V."/>
            <person name="Cullen D."/>
            <person name="Martin F."/>
            <person name="Rosso M.-N."/>
            <person name="Henrissat B."/>
            <person name="Hibbett D."/>
            <person name="Martinez A.T."/>
            <person name="Grigoriev I.V."/>
        </authorList>
    </citation>
    <scope>NUCLEOTIDE SEQUENCE</scope>
    <source>
        <strain evidence="10">AH 40177</strain>
    </source>
</reference>
<keyword evidence="7" id="KW-0833">Ubl conjugation pathway</keyword>
<dbReference type="PROSITE" id="PS51873">
    <property type="entry name" value="TRIAD"/>
    <property type="match status" value="1"/>
</dbReference>
<keyword evidence="6" id="KW-0863">Zinc-finger</keyword>
<evidence type="ECO:0000313" key="11">
    <source>
        <dbReference type="Proteomes" id="UP000772434"/>
    </source>
</evidence>
<gene>
    <name evidence="10" type="ORF">BDP27DRAFT_1238878</name>
</gene>
<keyword evidence="3" id="KW-0808">Transferase</keyword>
<dbReference type="PANTHER" id="PTHR11685">
    <property type="entry name" value="RBR FAMILY RING FINGER AND IBR DOMAIN-CONTAINING"/>
    <property type="match status" value="1"/>
</dbReference>
<dbReference type="AlphaFoldDB" id="A0A9P5P9S6"/>
<dbReference type="Gene3D" id="1.20.120.1750">
    <property type="match status" value="1"/>
</dbReference>